<keyword evidence="4" id="KW-1185">Reference proteome</keyword>
<gene>
    <name evidence="3" type="ORF">niasHS_000971</name>
    <name evidence="2" type="ORF">niasHS_008374</name>
    <name evidence="1" type="ORF">niasHS_012011</name>
</gene>
<accession>A0ABD2I5W1</accession>
<dbReference type="AlphaFoldDB" id="A0ABD2I5W1"/>
<name>A0ABD2I5W1_HETSC</name>
<dbReference type="EMBL" id="JBICCN010000042">
    <property type="protein sequence ID" value="KAL3098983.1"/>
    <property type="molecule type" value="Genomic_DNA"/>
</dbReference>
<sequence length="86" mass="10229">MSQQSLTVVERSPTPDSELNEVSTWYEIFEDEDDNILHWFTPKKARVVCQEVLEFAQEREMPCEKIIKWMKILDKICAAPRLEEQK</sequence>
<organism evidence="1 4">
    <name type="scientific">Heterodera schachtii</name>
    <name type="common">Sugarbeet cyst nematode worm</name>
    <name type="synonym">Tylenchus schachtii</name>
    <dbReference type="NCBI Taxonomy" id="97005"/>
    <lineage>
        <taxon>Eukaryota</taxon>
        <taxon>Metazoa</taxon>
        <taxon>Ecdysozoa</taxon>
        <taxon>Nematoda</taxon>
        <taxon>Chromadorea</taxon>
        <taxon>Rhabditida</taxon>
        <taxon>Tylenchina</taxon>
        <taxon>Tylenchomorpha</taxon>
        <taxon>Tylenchoidea</taxon>
        <taxon>Heteroderidae</taxon>
        <taxon>Heteroderinae</taxon>
        <taxon>Heterodera</taxon>
    </lineage>
</organism>
<evidence type="ECO:0000313" key="4">
    <source>
        <dbReference type="Proteomes" id="UP001620645"/>
    </source>
</evidence>
<evidence type="ECO:0000313" key="1">
    <source>
        <dbReference type="EMBL" id="KAL3075504.1"/>
    </source>
</evidence>
<protein>
    <submittedName>
        <fullName evidence="1">Uncharacterized protein</fullName>
    </submittedName>
</protein>
<reference evidence="1 4" key="1">
    <citation type="submission" date="2024-10" db="EMBL/GenBank/DDBJ databases">
        <authorList>
            <person name="Kim D."/>
        </authorList>
    </citation>
    <scope>NUCLEOTIDE SEQUENCE [LARGE SCALE GENOMIC DNA]</scope>
    <source>
        <strain evidence="1">Taebaek</strain>
    </source>
</reference>
<evidence type="ECO:0000313" key="3">
    <source>
        <dbReference type="EMBL" id="KAL3098983.1"/>
    </source>
</evidence>
<proteinExistence type="predicted"/>
<dbReference type="EMBL" id="JBICCN010000351">
    <property type="protein sequence ID" value="KAL3075504.1"/>
    <property type="molecule type" value="Genomic_DNA"/>
</dbReference>
<comment type="caution">
    <text evidence="1">The sequence shown here is derived from an EMBL/GenBank/DDBJ whole genome shotgun (WGS) entry which is preliminary data.</text>
</comment>
<dbReference type="Proteomes" id="UP001620645">
    <property type="component" value="Unassembled WGS sequence"/>
</dbReference>
<evidence type="ECO:0000313" key="2">
    <source>
        <dbReference type="EMBL" id="KAL3086776.1"/>
    </source>
</evidence>
<dbReference type="EMBL" id="JBICCN010000189">
    <property type="protein sequence ID" value="KAL3086776.1"/>
    <property type="molecule type" value="Genomic_DNA"/>
</dbReference>